<keyword evidence="4" id="KW-1185">Reference proteome</keyword>
<dbReference type="Pfam" id="PF01812">
    <property type="entry name" value="5-FTHF_cyc-lig"/>
    <property type="match status" value="1"/>
</dbReference>
<sequence>MKNDLVNFPLTVYNRIPNFKGAAEAAQRLTELEVFKQAKVIKINPDKPQEPVRFLALEANMEILVPIPRLRSGLFLHVTPVAGSSKNELRTLSKIHGLTEAGKPLGIDSKIKIDLVVLGSVCVSPDGYRLGKGKGFADLEFAMMMRMGAVTQDTIVVTTVHDCQIFDSLPPQIFKEYDVPVDIIVTPTQTIIVNPKLKKPGCIMWHMLSERRIKSMPVLQQLREVDEKYALKYIIVVIYFCTDSCAFSREGKILNSCAFSREGKVVTLKEEDSDIETQKTYRSNYVKNKKRFKTKKIVSNDNNIGEEEEKQVKTRFLKKRTFNKVNSRDNNVFSNVAEEKMERNDKNIQQRRKNLKLKSKSQVEFSLKLSNISSGARIRDLKNALLERGIKPNEITWLGHRGICYLHFNKLRKNNDLPDKPIQVDSIMANLQQLCIGVESTENINVRDFIIVEPAKPISRIEVTDMTSV</sequence>
<gene>
    <name evidence="3" type="ORF">E2986_10344</name>
</gene>
<dbReference type="InterPro" id="IPR024185">
    <property type="entry name" value="FTHF_cligase-like_sf"/>
</dbReference>
<dbReference type="Gene3D" id="3.40.50.10420">
    <property type="entry name" value="NagB/RpiA/CoA transferase-like"/>
    <property type="match status" value="1"/>
</dbReference>
<evidence type="ECO:0000256" key="2">
    <source>
        <dbReference type="ARBA" id="ARBA00022884"/>
    </source>
</evidence>
<comment type="caution">
    <text evidence="3">The sequence shown here is derived from an EMBL/GenBank/DDBJ whole genome shotgun (WGS) entry which is preliminary data.</text>
</comment>
<proteinExistence type="predicted"/>
<dbReference type="SUPFAM" id="SSF100950">
    <property type="entry name" value="NagB/RpiA/CoA transferase-like"/>
    <property type="match status" value="1"/>
</dbReference>
<dbReference type="PANTHER" id="PTHR13017:SF0">
    <property type="entry name" value="METHENYLTETRAHYDROFOLATE SYNTHASE DOMAIN-CONTAINING PROTEIN"/>
    <property type="match status" value="1"/>
</dbReference>
<dbReference type="FunFam" id="3.40.50.10420:FF:000001">
    <property type="entry name" value="Methenyltetrahydrofolate synthase domain-containing protein"/>
    <property type="match status" value="1"/>
</dbReference>
<name>A0A833VP19_9HYME</name>
<accession>A0A833VP19</accession>
<evidence type="ECO:0000313" key="4">
    <source>
        <dbReference type="Proteomes" id="UP000655588"/>
    </source>
</evidence>
<dbReference type="PANTHER" id="PTHR13017">
    <property type="entry name" value="5-FORMYLTETRAHYDROFOLATE CYCLO-LIGASE-RELATED"/>
    <property type="match status" value="1"/>
</dbReference>
<dbReference type="Proteomes" id="UP000655588">
    <property type="component" value="Unassembled WGS sequence"/>
</dbReference>
<evidence type="ECO:0000313" key="3">
    <source>
        <dbReference type="EMBL" id="KAF3421315.1"/>
    </source>
</evidence>
<dbReference type="GO" id="GO:0005737">
    <property type="term" value="C:cytoplasm"/>
    <property type="evidence" value="ECO:0007669"/>
    <property type="project" value="TreeGrafter"/>
</dbReference>
<dbReference type="EMBL" id="WNWW01000875">
    <property type="protein sequence ID" value="KAF3421315.1"/>
    <property type="molecule type" value="Genomic_DNA"/>
</dbReference>
<organism evidence="3 4">
    <name type="scientific">Frieseomelitta varia</name>
    <dbReference type="NCBI Taxonomy" id="561572"/>
    <lineage>
        <taxon>Eukaryota</taxon>
        <taxon>Metazoa</taxon>
        <taxon>Ecdysozoa</taxon>
        <taxon>Arthropoda</taxon>
        <taxon>Hexapoda</taxon>
        <taxon>Insecta</taxon>
        <taxon>Pterygota</taxon>
        <taxon>Neoptera</taxon>
        <taxon>Endopterygota</taxon>
        <taxon>Hymenoptera</taxon>
        <taxon>Apocrita</taxon>
        <taxon>Aculeata</taxon>
        <taxon>Apoidea</taxon>
        <taxon>Anthophila</taxon>
        <taxon>Apidae</taxon>
        <taxon>Frieseomelitta</taxon>
    </lineage>
</organism>
<dbReference type="InterPro" id="IPR002698">
    <property type="entry name" value="FTHF_cligase"/>
</dbReference>
<reference evidence="3" key="1">
    <citation type="submission" date="2019-11" db="EMBL/GenBank/DDBJ databases">
        <title>The nuclear and mitochondrial genomes of Frieseomelitta varia - a highly eusocial stingless bee (Meliponini) with a permanently sterile worker caste.</title>
        <authorList>
            <person name="Freitas F.C.P."/>
            <person name="Lourenco A.P."/>
            <person name="Nunes F.M.F."/>
            <person name="Paschoal A.R."/>
            <person name="Abreu F.C.P."/>
            <person name="Barbin F.O."/>
            <person name="Bataglia L."/>
            <person name="Cardoso-Junior C.A.M."/>
            <person name="Cervoni M.S."/>
            <person name="Silva S.R."/>
            <person name="Dalarmi F."/>
            <person name="Del Lama M.A."/>
            <person name="Depintor T.S."/>
            <person name="Ferreira K.M."/>
            <person name="Goria P.S."/>
            <person name="Jaskot M.C."/>
            <person name="Lago D.C."/>
            <person name="Luna-Lucena D."/>
            <person name="Moda L.M."/>
            <person name="Nascimento L."/>
            <person name="Pedrino M."/>
            <person name="Rabico F.O."/>
            <person name="Sanches F.C."/>
            <person name="Santos D.E."/>
            <person name="Santos C.G."/>
            <person name="Vieira J."/>
            <person name="Lopes T.F."/>
            <person name="Barchuk A.R."/>
            <person name="Hartfelder K."/>
            <person name="Simoes Z.L.P."/>
            <person name="Bitondi M.M.G."/>
            <person name="Pinheiro D.G."/>
        </authorList>
    </citation>
    <scope>NUCLEOTIDE SEQUENCE</scope>
    <source>
        <strain evidence="3">USP_RPSP 00005682</strain>
        <tissue evidence="3">Whole individual</tissue>
    </source>
</reference>
<dbReference type="GO" id="GO:0003723">
    <property type="term" value="F:RNA binding"/>
    <property type="evidence" value="ECO:0007669"/>
    <property type="project" value="UniProtKB-KW"/>
</dbReference>
<dbReference type="AlphaFoldDB" id="A0A833VP19"/>
<evidence type="ECO:0000256" key="1">
    <source>
        <dbReference type="ARBA" id="ARBA00015518"/>
    </source>
</evidence>
<dbReference type="InterPro" id="IPR037171">
    <property type="entry name" value="NagB/RpiA_transferase-like"/>
</dbReference>
<keyword evidence="2" id="KW-0694">RNA-binding</keyword>
<protein>
    <recommendedName>
        <fullName evidence="1">Methenyltetrahydrofolate synthase domain-containing protein</fullName>
    </recommendedName>
</protein>